<gene>
    <name evidence="1" type="ORF">NP493_6g06043</name>
</gene>
<dbReference type="EMBL" id="JAODUO010000005">
    <property type="protein sequence ID" value="KAK2193907.1"/>
    <property type="molecule type" value="Genomic_DNA"/>
</dbReference>
<sequence>MYTKQFLPYTTTQHFHTNTQHGRSSAKASHQYYDADRSYLYYAHETSQLCLRLILSRYILQVLDVAPGARTSHVLRLRALLLRARFDWQRLTASRVRPRGL</sequence>
<accession>A0AAD9PG42</accession>
<dbReference type="Proteomes" id="UP001209878">
    <property type="component" value="Unassembled WGS sequence"/>
</dbReference>
<keyword evidence="2" id="KW-1185">Reference proteome</keyword>
<comment type="caution">
    <text evidence="1">The sequence shown here is derived from an EMBL/GenBank/DDBJ whole genome shotgun (WGS) entry which is preliminary data.</text>
</comment>
<organism evidence="1 2">
    <name type="scientific">Ridgeia piscesae</name>
    <name type="common">Tubeworm</name>
    <dbReference type="NCBI Taxonomy" id="27915"/>
    <lineage>
        <taxon>Eukaryota</taxon>
        <taxon>Metazoa</taxon>
        <taxon>Spiralia</taxon>
        <taxon>Lophotrochozoa</taxon>
        <taxon>Annelida</taxon>
        <taxon>Polychaeta</taxon>
        <taxon>Sedentaria</taxon>
        <taxon>Canalipalpata</taxon>
        <taxon>Sabellida</taxon>
        <taxon>Siboglinidae</taxon>
        <taxon>Ridgeia</taxon>
    </lineage>
</organism>
<evidence type="ECO:0000313" key="1">
    <source>
        <dbReference type="EMBL" id="KAK2193907.1"/>
    </source>
</evidence>
<reference evidence="1" key="1">
    <citation type="journal article" date="2023" name="Mol. Biol. Evol.">
        <title>Third-Generation Sequencing Reveals the Adaptive Role of the Epigenome in Three Deep-Sea Polychaetes.</title>
        <authorList>
            <person name="Perez M."/>
            <person name="Aroh O."/>
            <person name="Sun Y."/>
            <person name="Lan Y."/>
            <person name="Juniper S.K."/>
            <person name="Young C.R."/>
            <person name="Angers B."/>
            <person name="Qian P.Y."/>
        </authorList>
    </citation>
    <scope>NUCLEOTIDE SEQUENCE</scope>
    <source>
        <strain evidence="1">R07B-5</strain>
    </source>
</reference>
<dbReference type="AlphaFoldDB" id="A0AAD9PG42"/>
<name>A0AAD9PG42_RIDPI</name>
<evidence type="ECO:0000313" key="2">
    <source>
        <dbReference type="Proteomes" id="UP001209878"/>
    </source>
</evidence>
<protein>
    <submittedName>
        <fullName evidence="1">Uncharacterized protein</fullName>
    </submittedName>
</protein>
<proteinExistence type="predicted"/>